<keyword evidence="2" id="KW-1185">Reference proteome</keyword>
<evidence type="ECO:0000313" key="1">
    <source>
        <dbReference type="EMBL" id="KAK4405069.1"/>
    </source>
</evidence>
<name>A0AAE1X4B7_9LAMI</name>
<proteinExistence type="predicted"/>
<protein>
    <submittedName>
        <fullName evidence="1">Uncharacterized protein</fullName>
    </submittedName>
</protein>
<evidence type="ECO:0000313" key="2">
    <source>
        <dbReference type="Proteomes" id="UP001289374"/>
    </source>
</evidence>
<dbReference type="AlphaFoldDB" id="A0AAE1X4B7"/>
<reference evidence="1" key="1">
    <citation type="submission" date="2020-06" db="EMBL/GenBank/DDBJ databases">
        <authorList>
            <person name="Li T."/>
            <person name="Hu X."/>
            <person name="Zhang T."/>
            <person name="Song X."/>
            <person name="Zhang H."/>
            <person name="Dai N."/>
            <person name="Sheng W."/>
            <person name="Hou X."/>
            <person name="Wei L."/>
        </authorList>
    </citation>
    <scope>NUCLEOTIDE SEQUENCE</scope>
    <source>
        <strain evidence="1">K16</strain>
        <tissue evidence="1">Leaf</tissue>
    </source>
</reference>
<dbReference type="Proteomes" id="UP001289374">
    <property type="component" value="Unassembled WGS sequence"/>
</dbReference>
<accession>A0AAE1X4B7</accession>
<organism evidence="1 2">
    <name type="scientific">Sesamum angolense</name>
    <dbReference type="NCBI Taxonomy" id="2727404"/>
    <lineage>
        <taxon>Eukaryota</taxon>
        <taxon>Viridiplantae</taxon>
        <taxon>Streptophyta</taxon>
        <taxon>Embryophyta</taxon>
        <taxon>Tracheophyta</taxon>
        <taxon>Spermatophyta</taxon>
        <taxon>Magnoliopsida</taxon>
        <taxon>eudicotyledons</taxon>
        <taxon>Gunneridae</taxon>
        <taxon>Pentapetalae</taxon>
        <taxon>asterids</taxon>
        <taxon>lamiids</taxon>
        <taxon>Lamiales</taxon>
        <taxon>Pedaliaceae</taxon>
        <taxon>Sesamum</taxon>
    </lineage>
</organism>
<reference evidence="1" key="2">
    <citation type="journal article" date="2024" name="Plant">
        <title>Genomic evolution and insights into agronomic trait innovations of Sesamum species.</title>
        <authorList>
            <person name="Miao H."/>
            <person name="Wang L."/>
            <person name="Qu L."/>
            <person name="Liu H."/>
            <person name="Sun Y."/>
            <person name="Le M."/>
            <person name="Wang Q."/>
            <person name="Wei S."/>
            <person name="Zheng Y."/>
            <person name="Lin W."/>
            <person name="Duan Y."/>
            <person name="Cao H."/>
            <person name="Xiong S."/>
            <person name="Wang X."/>
            <person name="Wei L."/>
            <person name="Li C."/>
            <person name="Ma Q."/>
            <person name="Ju M."/>
            <person name="Zhao R."/>
            <person name="Li G."/>
            <person name="Mu C."/>
            <person name="Tian Q."/>
            <person name="Mei H."/>
            <person name="Zhang T."/>
            <person name="Gao T."/>
            <person name="Zhang H."/>
        </authorList>
    </citation>
    <scope>NUCLEOTIDE SEQUENCE</scope>
    <source>
        <strain evidence="1">K16</strain>
    </source>
</reference>
<sequence>MIFSSKSYHSEIPPGKLLSLKPPIKLLFLLGCLEASMPKVGRGVNELELNLFKGDTRSLVEECLTKSNDPFLGTNTATLDHQVIILHYTKVRESTDIFLNPVAFIFKKGLDTKKT</sequence>
<dbReference type="EMBL" id="JACGWL010000003">
    <property type="protein sequence ID" value="KAK4405069.1"/>
    <property type="molecule type" value="Genomic_DNA"/>
</dbReference>
<gene>
    <name evidence="1" type="ORF">Sango_0513400</name>
</gene>
<comment type="caution">
    <text evidence="1">The sequence shown here is derived from an EMBL/GenBank/DDBJ whole genome shotgun (WGS) entry which is preliminary data.</text>
</comment>